<evidence type="ECO:0008006" key="3">
    <source>
        <dbReference type="Google" id="ProtNLM"/>
    </source>
</evidence>
<organism evidence="1 2">
    <name type="scientific">Streptomyces roseochromogenus subsp. oscitans DS 12.976</name>
    <dbReference type="NCBI Taxonomy" id="1352936"/>
    <lineage>
        <taxon>Bacteria</taxon>
        <taxon>Bacillati</taxon>
        <taxon>Actinomycetota</taxon>
        <taxon>Actinomycetes</taxon>
        <taxon>Kitasatosporales</taxon>
        <taxon>Streptomycetaceae</taxon>
        <taxon>Streptomyces</taxon>
    </lineage>
</organism>
<dbReference type="NCBIfam" id="NF033530">
    <property type="entry name" value="lasso_PqqD_Strm"/>
    <property type="match status" value="1"/>
</dbReference>
<protein>
    <recommendedName>
        <fullName evidence="3">Coenzyme PQQ synthesis protein D (PqqD)</fullName>
    </recommendedName>
</protein>
<reference evidence="1 2" key="1">
    <citation type="journal article" date="2014" name="Genome Announc.">
        <title>Draft Genome Sequence of Streptomyces roseochromogenes subsp. oscitans DS 12.976, Producer of the Aminocoumarin Antibiotic Clorobiocin.</title>
        <authorList>
            <person name="Ruckert C."/>
            <person name="Kalinowski J."/>
            <person name="Heide L."/>
            <person name="Apel A.K."/>
        </authorList>
    </citation>
    <scope>NUCLEOTIDE SEQUENCE [LARGE SCALE GENOMIC DNA]</scope>
    <source>
        <strain evidence="1 2">DS 12.976</strain>
    </source>
</reference>
<dbReference type="InterPro" id="IPR008792">
    <property type="entry name" value="PQQD"/>
</dbReference>
<proteinExistence type="predicted"/>
<dbReference type="Gene3D" id="1.10.10.1150">
    <property type="entry name" value="Coenzyme PQQ synthesis protein D (PqqD)"/>
    <property type="match status" value="1"/>
</dbReference>
<gene>
    <name evidence="1" type="ORF">M878_21610</name>
</gene>
<comment type="caution">
    <text evidence="1">The sequence shown here is derived from an EMBL/GenBank/DDBJ whole genome shotgun (WGS) entry which is preliminary data.</text>
</comment>
<dbReference type="AlphaFoldDB" id="V6KA17"/>
<sequence>MAFRLHRHVTAVTTDTGMVILDERTGGYFELNGTGSATLTALLNGASQEEAVHRLTAGTDATPAQAAADVNAFLADLARRGLGSLA</sequence>
<dbReference type="Pfam" id="PF05402">
    <property type="entry name" value="PqqD"/>
    <property type="match status" value="1"/>
</dbReference>
<dbReference type="EMBL" id="AWQX01000187">
    <property type="protein sequence ID" value="EST28987.1"/>
    <property type="molecule type" value="Genomic_DNA"/>
</dbReference>
<dbReference type="RefSeq" id="WP_023548527.1">
    <property type="nucleotide sequence ID" value="NZ_CM002285.1"/>
</dbReference>
<evidence type="ECO:0000313" key="1">
    <source>
        <dbReference type="EMBL" id="EST28987.1"/>
    </source>
</evidence>
<keyword evidence="2" id="KW-1185">Reference proteome</keyword>
<dbReference type="PATRIC" id="fig|1352936.5.peg.4525"/>
<dbReference type="HOGENOM" id="CLU_159325_3_0_11"/>
<dbReference type="Proteomes" id="UP000017984">
    <property type="component" value="Chromosome"/>
</dbReference>
<name>V6KA17_STRRC</name>
<dbReference type="STRING" id="1352936.M878_21610"/>
<dbReference type="InterPro" id="IPR041881">
    <property type="entry name" value="PqqD_sf"/>
</dbReference>
<dbReference type="OrthoDB" id="5195143at2"/>
<accession>V6KA17</accession>
<evidence type="ECO:0000313" key="2">
    <source>
        <dbReference type="Proteomes" id="UP000017984"/>
    </source>
</evidence>